<accession>A0ABN3KZV3</accession>
<dbReference type="InterPro" id="IPR001584">
    <property type="entry name" value="Integrase_cat-core"/>
</dbReference>
<protein>
    <submittedName>
        <fullName evidence="3">IS30 family transposase</fullName>
    </submittedName>
</protein>
<dbReference type="InterPro" id="IPR012337">
    <property type="entry name" value="RNaseH-like_sf"/>
</dbReference>
<reference evidence="3 4" key="1">
    <citation type="journal article" date="2019" name="Int. J. Syst. Evol. Microbiol.">
        <title>The Global Catalogue of Microorganisms (GCM) 10K type strain sequencing project: providing services to taxonomists for standard genome sequencing and annotation.</title>
        <authorList>
            <consortium name="The Broad Institute Genomics Platform"/>
            <consortium name="The Broad Institute Genome Sequencing Center for Infectious Disease"/>
            <person name="Wu L."/>
            <person name="Ma J."/>
        </authorList>
    </citation>
    <scope>NUCLEOTIDE SEQUENCE [LARGE SCALE GENOMIC DNA]</scope>
    <source>
        <strain evidence="3 4">JCM 6923</strain>
    </source>
</reference>
<dbReference type="Gene3D" id="3.30.420.10">
    <property type="entry name" value="Ribonuclease H-like superfamily/Ribonuclease H"/>
    <property type="match status" value="1"/>
</dbReference>
<dbReference type="Pfam" id="PF13936">
    <property type="entry name" value="HTH_38"/>
    <property type="match status" value="1"/>
</dbReference>
<dbReference type="NCBIfam" id="NF033563">
    <property type="entry name" value="transpos_IS30"/>
    <property type="match status" value="1"/>
</dbReference>
<dbReference type="PANTHER" id="PTHR10948:SF23">
    <property type="entry name" value="TRANSPOSASE INSI FOR INSERTION SEQUENCE ELEMENT IS30A-RELATED"/>
    <property type="match status" value="1"/>
</dbReference>
<dbReference type="InterPro" id="IPR053392">
    <property type="entry name" value="Transposase_IS30-like"/>
</dbReference>
<dbReference type="Pfam" id="PF00665">
    <property type="entry name" value="rve"/>
    <property type="match status" value="1"/>
</dbReference>
<dbReference type="Proteomes" id="UP001501721">
    <property type="component" value="Unassembled WGS sequence"/>
</dbReference>
<dbReference type="InterPro" id="IPR025246">
    <property type="entry name" value="IS30-like_HTH"/>
</dbReference>
<dbReference type="InterPro" id="IPR036397">
    <property type="entry name" value="RNaseH_sf"/>
</dbReference>
<feature type="domain" description="Integrase catalytic" evidence="2">
    <location>
        <begin position="255"/>
        <end position="418"/>
    </location>
</feature>
<dbReference type="Pfam" id="PF13384">
    <property type="entry name" value="HTH_23"/>
    <property type="match status" value="1"/>
</dbReference>
<proteinExistence type="predicted"/>
<evidence type="ECO:0000259" key="2">
    <source>
        <dbReference type="PROSITE" id="PS50994"/>
    </source>
</evidence>
<keyword evidence="4" id="KW-1185">Reference proteome</keyword>
<organism evidence="3 4">
    <name type="scientific">Streptomyces graminearus</name>
    <dbReference type="NCBI Taxonomy" id="284030"/>
    <lineage>
        <taxon>Bacteria</taxon>
        <taxon>Bacillati</taxon>
        <taxon>Actinomycetota</taxon>
        <taxon>Actinomycetes</taxon>
        <taxon>Kitasatosporales</taxon>
        <taxon>Streptomycetaceae</taxon>
        <taxon>Streptomyces</taxon>
    </lineage>
</organism>
<dbReference type="SUPFAM" id="SSF46689">
    <property type="entry name" value="Homeodomain-like"/>
    <property type="match status" value="1"/>
</dbReference>
<gene>
    <name evidence="3" type="ORF">GCM10010422_18340</name>
</gene>
<sequence length="422" mass="48266">MDFEVRKSRKPQGPRKLVRERAAYFRLMEQGYSTREAARIVGIDRRTGMKWRNGHHAPGNLRKAVPPIYQEQGQSPDNLHGLEEPPARSSRYLQEHDRIHIADRLREKASVRQIAAELGRSPSTVSREIRRNRRPMPRGGFVYRPFEADRRATRRRARPKTGKIGQNPELRDFIQQHLAMRWSPEQICQALRARFPDRPEMHVTHETIYQALYVQGRGELRRELTRALRTGRARRRPHRQAHKRASRAIKDMVLISERPAEAADRAVPGHWEGDLIIGKDGRSAIGTLVERATRYVMLVHLPIGHSAMATRNALTATVQTLPPHLWRSLTWDQGSEMAAHRSFTVATDIPVYFCDPASPWQCGSNENTDGLLRQYFPKGTDLSGHTIEHLQAVAAELNSRPRKTLGWETPAERLAKLLATAS</sequence>
<dbReference type="PANTHER" id="PTHR10948">
    <property type="entry name" value="TRANSPOSASE"/>
    <property type="match status" value="1"/>
</dbReference>
<name>A0ABN3KZV3_9ACTN</name>
<dbReference type="SUPFAM" id="SSF53098">
    <property type="entry name" value="Ribonuclease H-like"/>
    <property type="match status" value="1"/>
</dbReference>
<comment type="caution">
    <text evidence="3">The sequence shown here is derived from an EMBL/GenBank/DDBJ whole genome shotgun (WGS) entry which is preliminary data.</text>
</comment>
<dbReference type="PROSITE" id="PS50994">
    <property type="entry name" value="INTEGRASE"/>
    <property type="match status" value="1"/>
</dbReference>
<dbReference type="InterPro" id="IPR009057">
    <property type="entry name" value="Homeodomain-like_sf"/>
</dbReference>
<keyword evidence="1" id="KW-0233">DNA recombination</keyword>
<evidence type="ECO:0000313" key="3">
    <source>
        <dbReference type="EMBL" id="GAA2475267.1"/>
    </source>
</evidence>
<dbReference type="EMBL" id="BAAATL010000007">
    <property type="protein sequence ID" value="GAA2475267.1"/>
    <property type="molecule type" value="Genomic_DNA"/>
</dbReference>
<evidence type="ECO:0000256" key="1">
    <source>
        <dbReference type="ARBA" id="ARBA00023172"/>
    </source>
</evidence>
<evidence type="ECO:0000313" key="4">
    <source>
        <dbReference type="Proteomes" id="UP001501721"/>
    </source>
</evidence>
<dbReference type="InterPro" id="IPR051917">
    <property type="entry name" value="Transposase-Integrase"/>
</dbReference>